<evidence type="ECO:0000256" key="2">
    <source>
        <dbReference type="ARBA" id="ARBA00022723"/>
    </source>
</evidence>
<keyword evidence="4 5" id="KW-0460">Magnesium</keyword>
<gene>
    <name evidence="7" type="ORF">BRADI_5g15236v3</name>
</gene>
<keyword evidence="5" id="KW-0464">Manganese</keyword>
<dbReference type="GO" id="GO:0003906">
    <property type="term" value="F:DNA-(apurinic or apyrimidinic site) endonuclease activity"/>
    <property type="evidence" value="ECO:0000318"/>
    <property type="project" value="GO_Central"/>
</dbReference>
<dbReference type="GO" id="GO:0003677">
    <property type="term" value="F:DNA binding"/>
    <property type="evidence" value="ECO:0007669"/>
    <property type="project" value="InterPro"/>
</dbReference>
<dbReference type="InterPro" id="IPR005135">
    <property type="entry name" value="Endo/exonuclease/phosphatase"/>
</dbReference>
<dbReference type="GO" id="GO:0006284">
    <property type="term" value="P:base-excision repair"/>
    <property type="evidence" value="ECO:0000318"/>
    <property type="project" value="GO_Central"/>
</dbReference>
<evidence type="ECO:0000256" key="5">
    <source>
        <dbReference type="PIRSR" id="PIRSR604808-2"/>
    </source>
</evidence>
<evidence type="ECO:0000313" key="7">
    <source>
        <dbReference type="EMBL" id="PNT61443.1"/>
    </source>
</evidence>
<dbReference type="SUPFAM" id="SSF56219">
    <property type="entry name" value="DNase I-like"/>
    <property type="match status" value="1"/>
</dbReference>
<evidence type="ECO:0000259" key="6">
    <source>
        <dbReference type="Pfam" id="PF03372"/>
    </source>
</evidence>
<dbReference type="GO" id="GO:0008311">
    <property type="term" value="F:double-stranded DNA 3'-5' DNA exonuclease activity"/>
    <property type="evidence" value="ECO:0000318"/>
    <property type="project" value="GO_Central"/>
</dbReference>
<dbReference type="InterPro" id="IPR036691">
    <property type="entry name" value="Endo/exonu/phosph_ase_sf"/>
</dbReference>
<dbReference type="AlphaFoldDB" id="A0A2K2CHD3"/>
<dbReference type="InterPro" id="IPR020847">
    <property type="entry name" value="AP_endonuclease_F1_BS"/>
</dbReference>
<keyword evidence="2 5" id="KW-0479">Metal-binding</keyword>
<dbReference type="GO" id="GO:0005634">
    <property type="term" value="C:nucleus"/>
    <property type="evidence" value="ECO:0000318"/>
    <property type="project" value="GO_Central"/>
</dbReference>
<feature type="domain" description="Endonuclease/exonuclease/phosphatase" evidence="6">
    <location>
        <begin position="9"/>
        <end position="117"/>
    </location>
</feature>
<evidence type="ECO:0000256" key="1">
    <source>
        <dbReference type="ARBA" id="ARBA00007092"/>
    </source>
</evidence>
<dbReference type="PANTHER" id="PTHR22748:SF11">
    <property type="entry name" value="OS07G0184032 PROTEIN"/>
    <property type="match status" value="1"/>
</dbReference>
<organism evidence="7">
    <name type="scientific">Brachypodium distachyon</name>
    <name type="common">Purple false brome</name>
    <name type="synonym">Trachynia distachya</name>
    <dbReference type="NCBI Taxonomy" id="15368"/>
    <lineage>
        <taxon>Eukaryota</taxon>
        <taxon>Viridiplantae</taxon>
        <taxon>Streptophyta</taxon>
        <taxon>Embryophyta</taxon>
        <taxon>Tracheophyta</taxon>
        <taxon>Spermatophyta</taxon>
        <taxon>Magnoliopsida</taxon>
        <taxon>Liliopsida</taxon>
        <taxon>Poales</taxon>
        <taxon>Poaceae</taxon>
        <taxon>BOP clade</taxon>
        <taxon>Pooideae</taxon>
        <taxon>Stipodae</taxon>
        <taxon>Brachypodieae</taxon>
        <taxon>Brachypodium</taxon>
    </lineage>
</organism>
<feature type="binding site" evidence="5">
    <location>
        <position position="40"/>
    </location>
    <ligand>
        <name>Mg(2+)</name>
        <dbReference type="ChEBI" id="CHEBI:18420"/>
        <label>1</label>
    </ligand>
</feature>
<feature type="binding site" evidence="5">
    <location>
        <position position="11"/>
    </location>
    <ligand>
        <name>Mg(2+)</name>
        <dbReference type="ChEBI" id="CHEBI:18420"/>
        <label>1</label>
    </ligand>
</feature>
<comment type="cofactor">
    <cofactor evidence="5">
        <name>Mg(2+)</name>
        <dbReference type="ChEBI" id="CHEBI:18420"/>
    </cofactor>
    <cofactor evidence="5">
        <name>Mn(2+)</name>
        <dbReference type="ChEBI" id="CHEBI:29035"/>
    </cofactor>
    <text evidence="5">Probably binds two magnesium or manganese ions per subunit.</text>
</comment>
<proteinExistence type="inferred from homology"/>
<keyword evidence="3" id="KW-0378">Hydrolase</keyword>
<dbReference type="PROSITE" id="PS00726">
    <property type="entry name" value="AP_NUCLEASE_F1_1"/>
    <property type="match status" value="1"/>
</dbReference>
<protein>
    <recommendedName>
        <fullName evidence="6">Endonuclease/exonuclease/phosphatase domain-containing protein</fullName>
    </recommendedName>
</protein>
<feature type="non-terminal residue" evidence="7">
    <location>
        <position position="1"/>
    </location>
</feature>
<reference evidence="7" key="1">
    <citation type="journal article" date="2010" name="Nature">
        <title>Genome sequencing and analysis of the model grass Brachypodium distachyon.</title>
        <authorList>
            <consortium name="International Brachypodium Initiative"/>
        </authorList>
    </citation>
    <scope>NUCLEOTIDE SEQUENCE [LARGE SCALE GENOMIC DNA]</scope>
    <source>
        <strain evidence="7">Bd21</strain>
    </source>
</reference>
<name>A0A2K2CHD3_BRADI</name>
<dbReference type="GO" id="GO:0008081">
    <property type="term" value="F:phosphoric diester hydrolase activity"/>
    <property type="evidence" value="ECO:0000318"/>
    <property type="project" value="GO_Central"/>
</dbReference>
<dbReference type="EMBL" id="CM000884">
    <property type="protein sequence ID" value="PNT61443.1"/>
    <property type="molecule type" value="Genomic_DNA"/>
</dbReference>
<dbReference type="GO" id="GO:0046872">
    <property type="term" value="F:metal ion binding"/>
    <property type="evidence" value="ECO:0007669"/>
    <property type="project" value="UniProtKB-KW"/>
</dbReference>
<dbReference type="OrthoDB" id="696872at2759"/>
<dbReference type="Pfam" id="PF03372">
    <property type="entry name" value="Exo_endo_phos"/>
    <property type="match status" value="1"/>
</dbReference>
<comment type="similarity">
    <text evidence="1">Belongs to the DNA repair enzymes AP/ExoA family.</text>
</comment>
<dbReference type="Gene3D" id="3.60.10.10">
    <property type="entry name" value="Endonuclease/exonuclease/phosphatase"/>
    <property type="match status" value="1"/>
</dbReference>
<evidence type="ECO:0000256" key="4">
    <source>
        <dbReference type="ARBA" id="ARBA00022842"/>
    </source>
</evidence>
<sequence>LVGSMKILNWNVRGLGNSDKNLLIMNAICSTRPDIVCLQETKLDNIDYFKAAQFLPAGLRTFFFQPVSNTSVNNKQYLLTTVYAPYSPDQRPAFFQSLNLSAHTTTGPWIILGDFNMRFLLDLEFVLRKHCKEKLDCLISWQSMMWKRRTKLNRCKLGDENSRFFHATANCQFRRNTVKVLEKDDIR</sequence>
<evidence type="ECO:0000256" key="3">
    <source>
        <dbReference type="ARBA" id="ARBA00022801"/>
    </source>
</evidence>
<accession>A0A2K2CHD3</accession>
<reference evidence="7" key="2">
    <citation type="submission" date="2017-06" db="EMBL/GenBank/DDBJ databases">
        <title>WGS assembly of Brachypodium distachyon.</title>
        <authorList>
            <consortium name="The International Brachypodium Initiative"/>
            <person name="Lucas S."/>
            <person name="Harmon-Smith M."/>
            <person name="Lail K."/>
            <person name="Tice H."/>
            <person name="Grimwood J."/>
            <person name="Bruce D."/>
            <person name="Barry K."/>
            <person name="Shu S."/>
            <person name="Lindquist E."/>
            <person name="Wang M."/>
            <person name="Pitluck S."/>
            <person name="Vogel J.P."/>
            <person name="Garvin D.F."/>
            <person name="Mockler T.C."/>
            <person name="Schmutz J."/>
            <person name="Rokhsar D."/>
            <person name="Bevan M.W."/>
        </authorList>
    </citation>
    <scope>NUCLEOTIDE SEQUENCE</scope>
    <source>
        <strain evidence="7">Bd21</strain>
    </source>
</reference>
<dbReference type="InterPro" id="IPR004808">
    <property type="entry name" value="AP_endonuc_1"/>
</dbReference>
<dbReference type="PANTHER" id="PTHR22748">
    <property type="entry name" value="AP ENDONUCLEASE"/>
    <property type="match status" value="1"/>
</dbReference>